<dbReference type="Proteomes" id="UP001066276">
    <property type="component" value="Chromosome 2_2"/>
</dbReference>
<gene>
    <name evidence="1" type="ORF">NDU88_002455</name>
</gene>
<evidence type="ECO:0008006" key="3">
    <source>
        <dbReference type="Google" id="ProtNLM"/>
    </source>
</evidence>
<dbReference type="AlphaFoldDB" id="A0AAV7UVN4"/>
<evidence type="ECO:0000313" key="1">
    <source>
        <dbReference type="EMBL" id="KAJ1193150.1"/>
    </source>
</evidence>
<organism evidence="1 2">
    <name type="scientific">Pleurodeles waltl</name>
    <name type="common">Iberian ribbed newt</name>
    <dbReference type="NCBI Taxonomy" id="8319"/>
    <lineage>
        <taxon>Eukaryota</taxon>
        <taxon>Metazoa</taxon>
        <taxon>Chordata</taxon>
        <taxon>Craniata</taxon>
        <taxon>Vertebrata</taxon>
        <taxon>Euteleostomi</taxon>
        <taxon>Amphibia</taxon>
        <taxon>Batrachia</taxon>
        <taxon>Caudata</taxon>
        <taxon>Salamandroidea</taxon>
        <taxon>Salamandridae</taxon>
        <taxon>Pleurodelinae</taxon>
        <taxon>Pleurodeles</taxon>
    </lineage>
</organism>
<accession>A0AAV7UVN4</accession>
<proteinExistence type="predicted"/>
<keyword evidence="2" id="KW-1185">Reference proteome</keyword>
<name>A0AAV7UVN4_PLEWA</name>
<dbReference type="EMBL" id="JANPWB010000004">
    <property type="protein sequence ID" value="KAJ1193150.1"/>
    <property type="molecule type" value="Genomic_DNA"/>
</dbReference>
<evidence type="ECO:0000313" key="2">
    <source>
        <dbReference type="Proteomes" id="UP001066276"/>
    </source>
</evidence>
<sequence length="84" mass="8820">MRDGGSRALLCPIQTAALAAAAGDIDATIIMSDDQRSHKRALFQLKRTRVIVAQCGHISNMALRSAYVVEAPVDASSLGLAGLL</sequence>
<comment type="caution">
    <text evidence="1">The sequence shown here is derived from an EMBL/GenBank/DDBJ whole genome shotgun (WGS) entry which is preliminary data.</text>
</comment>
<reference evidence="1" key="1">
    <citation type="journal article" date="2022" name="bioRxiv">
        <title>Sequencing and chromosome-scale assembly of the giantPleurodeles waltlgenome.</title>
        <authorList>
            <person name="Brown T."/>
            <person name="Elewa A."/>
            <person name="Iarovenko S."/>
            <person name="Subramanian E."/>
            <person name="Araus A.J."/>
            <person name="Petzold A."/>
            <person name="Susuki M."/>
            <person name="Suzuki K.-i.T."/>
            <person name="Hayashi T."/>
            <person name="Toyoda A."/>
            <person name="Oliveira C."/>
            <person name="Osipova E."/>
            <person name="Leigh N.D."/>
            <person name="Simon A."/>
            <person name="Yun M.H."/>
        </authorList>
    </citation>
    <scope>NUCLEOTIDE SEQUENCE</scope>
    <source>
        <strain evidence="1">20211129_DDA</strain>
        <tissue evidence="1">Liver</tissue>
    </source>
</reference>
<protein>
    <recommendedName>
        <fullName evidence="3">LysR substrate-binding domain-containing protein</fullName>
    </recommendedName>
</protein>